<gene>
    <name evidence="8" type="ORF">VTK73DRAFT_4656</name>
</gene>
<dbReference type="Gene3D" id="3.40.50.300">
    <property type="entry name" value="P-loop containing nucleotide triphosphate hydrolases"/>
    <property type="match status" value="1"/>
</dbReference>
<accession>A0ABR3V7L1</accession>
<dbReference type="InterPro" id="IPR032319">
    <property type="entry name" value="CLP1_P"/>
</dbReference>
<evidence type="ECO:0000256" key="1">
    <source>
        <dbReference type="ARBA" id="ARBA00003798"/>
    </source>
</evidence>
<dbReference type="InterPro" id="IPR045116">
    <property type="entry name" value="Clp1/Grc3"/>
</dbReference>
<evidence type="ECO:0000313" key="8">
    <source>
        <dbReference type="EMBL" id="KAL1837572.1"/>
    </source>
</evidence>
<evidence type="ECO:0000256" key="4">
    <source>
        <dbReference type="ARBA" id="ARBA00022741"/>
    </source>
</evidence>
<protein>
    <recommendedName>
        <fullName evidence="3">Polynucleotide 5'-hydroxyl-kinase GRC3</fullName>
    </recommendedName>
    <alternativeName>
        <fullName evidence="2">Polynucleotide 5'-hydroxyl-kinase grc3</fullName>
    </alternativeName>
</protein>
<dbReference type="Pfam" id="PF16575">
    <property type="entry name" value="CLP1_P"/>
    <property type="match status" value="1"/>
</dbReference>
<dbReference type="PANTHER" id="PTHR12755:SF6">
    <property type="entry name" value="POLYRIBONUCLEOTIDE 5'-HYDROXYL-KINASE CLP1"/>
    <property type="match status" value="1"/>
</dbReference>
<evidence type="ECO:0000259" key="6">
    <source>
        <dbReference type="Pfam" id="PF06807"/>
    </source>
</evidence>
<organism evidence="8 9">
    <name type="scientific">Phialemonium thermophilum</name>
    <dbReference type="NCBI Taxonomy" id="223376"/>
    <lineage>
        <taxon>Eukaryota</taxon>
        <taxon>Fungi</taxon>
        <taxon>Dikarya</taxon>
        <taxon>Ascomycota</taxon>
        <taxon>Pezizomycotina</taxon>
        <taxon>Sordariomycetes</taxon>
        <taxon>Sordariomycetidae</taxon>
        <taxon>Cephalothecales</taxon>
        <taxon>Cephalothecaceae</taxon>
        <taxon>Phialemonium</taxon>
    </lineage>
</organism>
<dbReference type="InterPro" id="IPR027417">
    <property type="entry name" value="P-loop_NTPase"/>
</dbReference>
<keyword evidence="4" id="KW-0547">Nucleotide-binding</keyword>
<evidence type="ECO:0000256" key="2">
    <source>
        <dbReference type="ARBA" id="ARBA00018706"/>
    </source>
</evidence>
<proteinExistence type="predicted"/>
<feature type="domain" description="Clp1 P-loop" evidence="7">
    <location>
        <begin position="4"/>
        <end position="117"/>
    </location>
</feature>
<dbReference type="InterPro" id="IPR010655">
    <property type="entry name" value="Clp1_C"/>
</dbReference>
<sequence length="231" mass="25477">MWRELVGRLAEVVERRLAEEAPVRAAGVIVDTPGVPAGKTGVDFLAHAIDEFSVNIVVVLGSARLNVELQRRYAQGKTRSGQPITVVLLDKSEGVVERDEAFMQQVAEGAIREYFYGNAKRTLSPVIQQVDFGVVAIFKIPEPSEYIADDLVLEKVDPIPDMAHWTLAVMHASVQDPVEKIRTAAVKGFVYVASVDVEKRRLKILAPIPYGLGESPLVWGRWPEPNINLLG</sequence>
<name>A0ABR3V7L1_9PEZI</name>
<evidence type="ECO:0000256" key="5">
    <source>
        <dbReference type="ARBA" id="ARBA00022840"/>
    </source>
</evidence>
<comment type="function">
    <text evidence="1">Polynucleotide 5'-kinase involved in rRNA processing.</text>
</comment>
<dbReference type="Gene3D" id="2.40.30.330">
    <property type="entry name" value="Pre-mRNA cleavage complex subunit Clp1, C-terminal domain"/>
    <property type="match status" value="1"/>
</dbReference>
<comment type="caution">
    <text evidence="8">The sequence shown here is derived from an EMBL/GenBank/DDBJ whole genome shotgun (WGS) entry which is preliminary data.</text>
</comment>
<feature type="domain" description="Clp1 C-terminal" evidence="6">
    <location>
        <begin position="123"/>
        <end position="224"/>
    </location>
</feature>
<dbReference type="EMBL" id="JAZHXJ010002619">
    <property type="protein sequence ID" value="KAL1837572.1"/>
    <property type="molecule type" value="Genomic_DNA"/>
</dbReference>
<dbReference type="Proteomes" id="UP001586593">
    <property type="component" value="Unassembled WGS sequence"/>
</dbReference>
<dbReference type="PANTHER" id="PTHR12755">
    <property type="entry name" value="CLEAVAGE/POLYADENYLATION FACTOR IA SUBUNIT CLP1P"/>
    <property type="match status" value="1"/>
</dbReference>
<evidence type="ECO:0000259" key="7">
    <source>
        <dbReference type="Pfam" id="PF16575"/>
    </source>
</evidence>
<keyword evidence="5" id="KW-0067">ATP-binding</keyword>
<evidence type="ECO:0000256" key="3">
    <source>
        <dbReference type="ARBA" id="ARBA00019824"/>
    </source>
</evidence>
<reference evidence="8 9" key="1">
    <citation type="journal article" date="2024" name="Commun. Biol.">
        <title>Comparative genomic analysis of thermophilic fungi reveals convergent evolutionary adaptations and gene losses.</title>
        <authorList>
            <person name="Steindorff A.S."/>
            <person name="Aguilar-Pontes M.V."/>
            <person name="Robinson A.J."/>
            <person name="Andreopoulos B."/>
            <person name="LaButti K."/>
            <person name="Kuo A."/>
            <person name="Mondo S."/>
            <person name="Riley R."/>
            <person name="Otillar R."/>
            <person name="Haridas S."/>
            <person name="Lipzen A."/>
            <person name="Grimwood J."/>
            <person name="Schmutz J."/>
            <person name="Clum A."/>
            <person name="Reid I.D."/>
            <person name="Moisan M.C."/>
            <person name="Butler G."/>
            <person name="Nguyen T.T.M."/>
            <person name="Dewar K."/>
            <person name="Conant G."/>
            <person name="Drula E."/>
            <person name="Henrissat B."/>
            <person name="Hansel C."/>
            <person name="Singer S."/>
            <person name="Hutchinson M.I."/>
            <person name="de Vries R.P."/>
            <person name="Natvig D.O."/>
            <person name="Powell A.J."/>
            <person name="Tsang A."/>
            <person name="Grigoriev I.V."/>
        </authorList>
    </citation>
    <scope>NUCLEOTIDE SEQUENCE [LARGE SCALE GENOMIC DNA]</scope>
    <source>
        <strain evidence="8 9">ATCC 24622</strain>
    </source>
</reference>
<dbReference type="InterPro" id="IPR038238">
    <property type="entry name" value="Clp1_C_sf"/>
</dbReference>
<dbReference type="Pfam" id="PF06807">
    <property type="entry name" value="Clp1"/>
    <property type="match status" value="1"/>
</dbReference>
<keyword evidence="9" id="KW-1185">Reference proteome</keyword>
<evidence type="ECO:0000313" key="9">
    <source>
        <dbReference type="Proteomes" id="UP001586593"/>
    </source>
</evidence>